<dbReference type="GO" id="GO:0003727">
    <property type="term" value="F:single-stranded RNA binding"/>
    <property type="evidence" value="ECO:0007669"/>
    <property type="project" value="TreeGrafter"/>
</dbReference>
<keyword evidence="8" id="KW-0479">Metal-binding</keyword>
<dbReference type="GO" id="GO:0005524">
    <property type="term" value="F:ATP binding"/>
    <property type="evidence" value="ECO:0007669"/>
    <property type="project" value="UniProtKB-KW"/>
</dbReference>
<evidence type="ECO:0000256" key="1">
    <source>
        <dbReference type="ARBA" id="ARBA00004496"/>
    </source>
</evidence>
<dbReference type="InterPro" id="IPR038557">
    <property type="entry name" value="RLR_C_sf"/>
</dbReference>
<dbReference type="EC" id="3.6.4.13" evidence="3"/>
<evidence type="ECO:0000256" key="15">
    <source>
        <dbReference type="ARBA" id="ARBA00022843"/>
    </source>
</evidence>
<dbReference type="OrthoDB" id="416741at2759"/>
<evidence type="ECO:0000256" key="4">
    <source>
        <dbReference type="ARBA" id="ARBA00022490"/>
    </source>
</evidence>
<dbReference type="GO" id="GO:0003725">
    <property type="term" value="F:double-stranded RNA binding"/>
    <property type="evidence" value="ECO:0007669"/>
    <property type="project" value="TreeGrafter"/>
</dbReference>
<keyword evidence="7" id="KW-0399">Innate immunity</keyword>
<evidence type="ECO:0000256" key="9">
    <source>
        <dbReference type="ARBA" id="ARBA00022737"/>
    </source>
</evidence>
<evidence type="ECO:0000256" key="19">
    <source>
        <dbReference type="ARBA" id="ARBA00049390"/>
    </source>
</evidence>
<dbReference type="Pfam" id="PF00271">
    <property type="entry name" value="Helicase_C"/>
    <property type="match status" value="1"/>
</dbReference>
<evidence type="ECO:0000313" key="25">
    <source>
        <dbReference type="RefSeq" id="XP_031414454.1"/>
    </source>
</evidence>
<dbReference type="InterPro" id="IPR014001">
    <property type="entry name" value="Helicase_ATP-bd"/>
</dbReference>
<evidence type="ECO:0000256" key="16">
    <source>
        <dbReference type="ARBA" id="ARBA00022859"/>
    </source>
</evidence>
<feature type="domain" description="Helicase C-terminal" evidence="22">
    <location>
        <begin position="626"/>
        <end position="801"/>
    </location>
</feature>
<dbReference type="Pfam" id="PF18119">
    <property type="entry name" value="RIG-I_C"/>
    <property type="match status" value="1"/>
</dbReference>
<dbReference type="PROSITE" id="PS51194">
    <property type="entry name" value="HELICASE_CTER"/>
    <property type="match status" value="1"/>
</dbReference>
<sequence>MTVDTDDSLIWLISDCFRNTLRRLIRIEPVLDHITFLEREQKERIITKARNECNQSAVDLLIDTIVSKARQPGWSREFVQALSSAGCSYAAQIVETETLASPSLEAENDCCVHLITLLGPSLLDMKTTDVCDACFQGNLITDEDRQNILAETANKGPIGGARLLLSRIVLQPPGWFSRFLDALRNTEHFDLLEELTGVRRGLDDDASPQKSGSSDVSAGEQEGKTEEEEEEDEEDARPEEQRDSPDPVSPEGYGGPEAPLTLWPYQLRVAEPALRGQNIIVCLPTGSGKTRIAVYAAKQHLDRRRLQGAPGKVMVIVNKVLLVEQHFTKEFGKFLKDEYRLEQTSGFSPNKQAFANTVAGHDVIICTAQILHNALLDSEDGISLSDITLLIVDECHHTHKGEVYQKIMIHYLTDKLLNIKRRKAGNDIKPLPQILGLTASLGVGGASKREKAQEHILRICANLDVSEIMTAPLGDHSKDRCKQIIMAKRRTQDPFGDVIRRVMTSIQEHAQLSPSVGLGTQCYEQWVVDKEKEAAREGDQRKRVCAEHLRQYNEALVQSNSIRMSDAYSLLRSFYRGELRKKQDVTQTDTEKFLFRQFNDNHRKLDDFSKEPEYENNVLSELRAAILRRFSAGAEGEVRGIIFTETRLSAKALHSWIQENRKFEDVEVRSSYLIGAGDQSAVKPMTASEQKDVLRKFNTGEINLLIATTVAEEGLDIERCNVVIRYCLVTSEIAMIQARGRGRADGSSYIVIGVEGSGVAERERVNERREEMMKKAILGVQQMDKATYLKKVMEYQMEAMMEKKLRERKSVERGRKKVLPSAVKFRCRGCPVLVCGGEDIEVIENAHHVNLTKDFESKFKVNTNPSRRDRTAPCEAEKSISCRNCGHFWGPVMCHRQLDCPCLNIRGFVVLQGATEETLDSWTDLGVLFPEFDFFSHAEQFVLGAEEEDA</sequence>
<keyword evidence="16" id="KW-0391">Immunity</keyword>
<dbReference type="Pfam" id="PF16739">
    <property type="entry name" value="CARD_2"/>
    <property type="match status" value="2"/>
</dbReference>
<protein>
    <recommendedName>
        <fullName evidence="3">RNA helicase</fullName>
        <ecNumber evidence="3">3.6.4.13</ecNumber>
    </recommendedName>
</protein>
<dbReference type="Gene3D" id="1.10.533.10">
    <property type="entry name" value="Death Domain, Fas"/>
    <property type="match status" value="2"/>
</dbReference>
<dbReference type="InterPro" id="IPR031964">
    <property type="entry name" value="CARD_dom"/>
</dbReference>
<dbReference type="GO" id="GO:0005737">
    <property type="term" value="C:cytoplasm"/>
    <property type="evidence" value="ECO:0007669"/>
    <property type="project" value="UniProtKB-SubCell"/>
</dbReference>
<name>A0A6P8ER54_CLUHA</name>
<evidence type="ECO:0000256" key="7">
    <source>
        <dbReference type="ARBA" id="ARBA00022588"/>
    </source>
</evidence>
<evidence type="ECO:0000256" key="17">
    <source>
        <dbReference type="ARBA" id="ARBA00022884"/>
    </source>
</evidence>
<keyword evidence="18" id="KW-0051">Antiviral defense</keyword>
<evidence type="ECO:0000256" key="10">
    <source>
        <dbReference type="ARBA" id="ARBA00022741"/>
    </source>
</evidence>
<dbReference type="GO" id="GO:0016787">
    <property type="term" value="F:hydrolase activity"/>
    <property type="evidence" value="ECO:0007669"/>
    <property type="project" value="UniProtKB-KW"/>
</dbReference>
<evidence type="ECO:0000259" key="23">
    <source>
        <dbReference type="PROSITE" id="PS51789"/>
    </source>
</evidence>
<dbReference type="PANTHER" id="PTHR14074:SF14">
    <property type="entry name" value="INTERFERON-INDUCED HELICASE C DOMAIN-CONTAINING PROTEIN 1"/>
    <property type="match status" value="1"/>
</dbReference>
<dbReference type="InterPro" id="IPR021673">
    <property type="entry name" value="RLR_CTR"/>
</dbReference>
<evidence type="ECO:0000256" key="3">
    <source>
        <dbReference type="ARBA" id="ARBA00012552"/>
    </source>
</evidence>
<dbReference type="Proteomes" id="UP000515152">
    <property type="component" value="Chromosome 21"/>
</dbReference>
<keyword evidence="15" id="KW-0832">Ubl conjugation</keyword>
<dbReference type="RefSeq" id="XP_031414454.1">
    <property type="nucleotide sequence ID" value="XM_031558594.2"/>
</dbReference>
<evidence type="ECO:0000256" key="13">
    <source>
        <dbReference type="ARBA" id="ARBA00022833"/>
    </source>
</evidence>
<keyword evidence="5" id="KW-1017">Isopeptide bond</keyword>
<comment type="similarity">
    <text evidence="2">Belongs to the helicase family. RLR subfamily.</text>
</comment>
<keyword evidence="11" id="KW-0378">Hydrolase</keyword>
<dbReference type="GO" id="GO:0008270">
    <property type="term" value="F:zinc ion binding"/>
    <property type="evidence" value="ECO:0007669"/>
    <property type="project" value="TreeGrafter"/>
</dbReference>
<comment type="subcellular location">
    <subcellularLocation>
        <location evidence="1">Cytoplasm</location>
    </subcellularLocation>
</comment>
<dbReference type="PROSITE" id="PS51192">
    <property type="entry name" value="HELICASE_ATP_BIND_1"/>
    <property type="match status" value="1"/>
</dbReference>
<dbReference type="Gene3D" id="2.170.150.30">
    <property type="entry name" value="RIG-I-like receptor, C-terminal regulatory domain"/>
    <property type="match status" value="1"/>
</dbReference>
<keyword evidence="24" id="KW-1185">Reference proteome</keyword>
<evidence type="ECO:0000259" key="22">
    <source>
        <dbReference type="PROSITE" id="PS51194"/>
    </source>
</evidence>
<keyword evidence="12" id="KW-0347">Helicase</keyword>
<dbReference type="SUPFAM" id="SSF52540">
    <property type="entry name" value="P-loop containing nucleoside triphosphate hydrolases"/>
    <property type="match status" value="2"/>
</dbReference>
<keyword evidence="17" id="KW-0694">RNA-binding</keyword>
<keyword evidence="14" id="KW-0067">ATP-binding</keyword>
<dbReference type="InterPro" id="IPR051363">
    <property type="entry name" value="RLR_Helicase"/>
</dbReference>
<keyword evidence="10" id="KW-0547">Nucleotide-binding</keyword>
<feature type="region of interest" description="Disordered" evidence="20">
    <location>
        <begin position="200"/>
        <end position="257"/>
    </location>
</feature>
<dbReference type="SMART" id="SM00487">
    <property type="entry name" value="DEXDc"/>
    <property type="match status" value="1"/>
</dbReference>
<evidence type="ECO:0000256" key="20">
    <source>
        <dbReference type="SAM" id="MobiDB-lite"/>
    </source>
</evidence>
<dbReference type="KEGG" id="char:105901604"/>
<keyword evidence="9" id="KW-0677">Repeat</keyword>
<dbReference type="AlphaFoldDB" id="A0A6P8ER54"/>
<dbReference type="GeneID" id="105901604"/>
<comment type="catalytic activity">
    <reaction evidence="19">
        <text>ATP + H2O = ADP + phosphate + H(+)</text>
        <dbReference type="Rhea" id="RHEA:13065"/>
        <dbReference type="ChEBI" id="CHEBI:15377"/>
        <dbReference type="ChEBI" id="CHEBI:15378"/>
        <dbReference type="ChEBI" id="CHEBI:30616"/>
        <dbReference type="ChEBI" id="CHEBI:43474"/>
        <dbReference type="ChEBI" id="CHEBI:456216"/>
        <dbReference type="EC" id="3.6.4.13"/>
    </reaction>
    <physiologicalReaction direction="left-to-right" evidence="19">
        <dbReference type="Rhea" id="RHEA:13066"/>
    </physiologicalReaction>
</comment>
<dbReference type="Gene3D" id="1.20.1320.30">
    <property type="match status" value="1"/>
</dbReference>
<evidence type="ECO:0000256" key="12">
    <source>
        <dbReference type="ARBA" id="ARBA00022806"/>
    </source>
</evidence>
<evidence type="ECO:0000256" key="8">
    <source>
        <dbReference type="ARBA" id="ARBA00022723"/>
    </source>
</evidence>
<dbReference type="PANTHER" id="PTHR14074">
    <property type="entry name" value="HELICASE WITH DEATH DOMAIN-RELATED"/>
    <property type="match status" value="1"/>
</dbReference>
<gene>
    <name evidence="25" type="primary">LOC105901604</name>
</gene>
<dbReference type="SMART" id="SM00490">
    <property type="entry name" value="HELICc"/>
    <property type="match status" value="1"/>
</dbReference>
<reference evidence="25" key="1">
    <citation type="submission" date="2025-08" db="UniProtKB">
        <authorList>
            <consortium name="RefSeq"/>
        </authorList>
    </citation>
    <scope>IDENTIFICATION</scope>
</reference>
<keyword evidence="13" id="KW-0862">Zinc</keyword>
<dbReference type="Pfam" id="PF00270">
    <property type="entry name" value="DEAD"/>
    <property type="match status" value="1"/>
</dbReference>
<dbReference type="Gene3D" id="3.40.50.300">
    <property type="entry name" value="P-loop containing nucleotide triphosphate hydrolases"/>
    <property type="match status" value="2"/>
</dbReference>
<dbReference type="GO" id="GO:0003724">
    <property type="term" value="F:RNA helicase activity"/>
    <property type="evidence" value="ECO:0007669"/>
    <property type="project" value="UniProtKB-EC"/>
</dbReference>
<evidence type="ECO:0000256" key="6">
    <source>
        <dbReference type="ARBA" id="ARBA00022553"/>
    </source>
</evidence>
<evidence type="ECO:0000256" key="2">
    <source>
        <dbReference type="ARBA" id="ARBA00006866"/>
    </source>
</evidence>
<dbReference type="PROSITE" id="PS51789">
    <property type="entry name" value="RLR_CTR"/>
    <property type="match status" value="1"/>
</dbReference>
<feature type="domain" description="Helicase ATP-binding" evidence="21">
    <location>
        <begin position="270"/>
        <end position="459"/>
    </location>
</feature>
<dbReference type="InterPro" id="IPR011029">
    <property type="entry name" value="DEATH-like_dom_sf"/>
</dbReference>
<dbReference type="InterPro" id="IPR001650">
    <property type="entry name" value="Helicase_C-like"/>
</dbReference>
<feature type="domain" description="RLR CTR" evidence="23">
    <location>
        <begin position="813"/>
        <end position="939"/>
    </location>
</feature>
<organism evidence="24 25">
    <name type="scientific">Clupea harengus</name>
    <name type="common">Atlantic herring</name>
    <dbReference type="NCBI Taxonomy" id="7950"/>
    <lineage>
        <taxon>Eukaryota</taxon>
        <taxon>Metazoa</taxon>
        <taxon>Chordata</taxon>
        <taxon>Craniata</taxon>
        <taxon>Vertebrata</taxon>
        <taxon>Euteleostomi</taxon>
        <taxon>Actinopterygii</taxon>
        <taxon>Neopterygii</taxon>
        <taxon>Teleostei</taxon>
        <taxon>Clupei</taxon>
        <taxon>Clupeiformes</taxon>
        <taxon>Clupeoidei</taxon>
        <taxon>Clupeidae</taxon>
        <taxon>Clupea</taxon>
    </lineage>
</organism>
<evidence type="ECO:0000313" key="24">
    <source>
        <dbReference type="Proteomes" id="UP000515152"/>
    </source>
</evidence>
<evidence type="ECO:0000256" key="11">
    <source>
        <dbReference type="ARBA" id="ARBA00022801"/>
    </source>
</evidence>
<dbReference type="InterPro" id="IPR027417">
    <property type="entry name" value="P-loop_NTPase"/>
</dbReference>
<dbReference type="InterPro" id="IPR041204">
    <property type="entry name" value="RIG-I-like_C"/>
</dbReference>
<dbReference type="GO" id="GO:0039530">
    <property type="term" value="P:MDA-5 signaling pathway"/>
    <property type="evidence" value="ECO:0007669"/>
    <property type="project" value="TreeGrafter"/>
</dbReference>
<proteinExistence type="inferred from homology"/>
<keyword evidence="4" id="KW-0963">Cytoplasm</keyword>
<evidence type="ECO:0000256" key="18">
    <source>
        <dbReference type="ARBA" id="ARBA00023118"/>
    </source>
</evidence>
<dbReference type="InterPro" id="IPR011545">
    <property type="entry name" value="DEAD/DEAH_box_helicase_dom"/>
</dbReference>
<evidence type="ECO:0000259" key="21">
    <source>
        <dbReference type="PROSITE" id="PS51192"/>
    </source>
</evidence>
<evidence type="ECO:0000256" key="5">
    <source>
        <dbReference type="ARBA" id="ARBA00022499"/>
    </source>
</evidence>
<accession>A0A6P8ER54</accession>
<keyword evidence="6" id="KW-0597">Phosphoprotein</keyword>
<dbReference type="GO" id="GO:0140374">
    <property type="term" value="P:antiviral innate immune response"/>
    <property type="evidence" value="ECO:0007669"/>
    <property type="project" value="TreeGrafter"/>
</dbReference>
<feature type="compositionally biased region" description="Acidic residues" evidence="20">
    <location>
        <begin position="225"/>
        <end position="237"/>
    </location>
</feature>
<evidence type="ECO:0000256" key="14">
    <source>
        <dbReference type="ARBA" id="ARBA00022840"/>
    </source>
</evidence>
<dbReference type="Pfam" id="PF11648">
    <property type="entry name" value="RIG-I_C-RD"/>
    <property type="match status" value="1"/>
</dbReference>